<reference evidence="2 3" key="1">
    <citation type="submission" date="2024-01" db="EMBL/GenBank/DDBJ databases">
        <title>Multi-omics insights into the function and evolution of sodium benzoate biodegradation pathways in Benzoatithermus flavus gen. nov., sp. nov. from hot spring.</title>
        <authorList>
            <person name="Hu C.-J."/>
            <person name="Li W.-J."/>
        </authorList>
    </citation>
    <scope>NUCLEOTIDE SEQUENCE [LARGE SCALE GENOMIC DNA]</scope>
    <source>
        <strain evidence="2 3">SYSU G07066</strain>
    </source>
</reference>
<dbReference type="SUPFAM" id="SSF56112">
    <property type="entry name" value="Protein kinase-like (PK-like)"/>
    <property type="match status" value="1"/>
</dbReference>
<evidence type="ECO:0000313" key="2">
    <source>
        <dbReference type="EMBL" id="MEK0081946.1"/>
    </source>
</evidence>
<dbReference type="InterPro" id="IPR011009">
    <property type="entry name" value="Kinase-like_dom_sf"/>
</dbReference>
<organism evidence="2 3">
    <name type="scientific">Benzoatithermus flavus</name>
    <dbReference type="NCBI Taxonomy" id="3108223"/>
    <lineage>
        <taxon>Bacteria</taxon>
        <taxon>Pseudomonadati</taxon>
        <taxon>Pseudomonadota</taxon>
        <taxon>Alphaproteobacteria</taxon>
        <taxon>Geminicoccales</taxon>
        <taxon>Geminicoccaceae</taxon>
        <taxon>Benzoatithermus</taxon>
    </lineage>
</organism>
<dbReference type="SUPFAM" id="SSF52540">
    <property type="entry name" value="P-loop containing nucleoside triphosphate hydrolases"/>
    <property type="match status" value="1"/>
</dbReference>
<dbReference type="EMBL" id="JBBLZC010000001">
    <property type="protein sequence ID" value="MEK0081946.1"/>
    <property type="molecule type" value="Genomic_DNA"/>
</dbReference>
<name>A0ABU8XM34_9PROT</name>
<dbReference type="InterPro" id="IPR052732">
    <property type="entry name" value="Cell-binding_unc_protein"/>
</dbReference>
<accession>A0ABU8XM34</accession>
<dbReference type="Pfam" id="PF13671">
    <property type="entry name" value="AAA_33"/>
    <property type="match status" value="1"/>
</dbReference>
<dbReference type="PANTHER" id="PTHR43883">
    <property type="entry name" value="SLR0207 PROTEIN"/>
    <property type="match status" value="1"/>
</dbReference>
<dbReference type="InterPro" id="IPR002575">
    <property type="entry name" value="Aminoglycoside_PTrfase"/>
</dbReference>
<keyword evidence="3" id="KW-1185">Reference proteome</keyword>
<dbReference type="PANTHER" id="PTHR43883:SF1">
    <property type="entry name" value="GLUCONOKINASE"/>
    <property type="match status" value="1"/>
</dbReference>
<gene>
    <name evidence="2" type="ORF">U1T56_02190</name>
</gene>
<sequence>MTDDGQAEVLAFLAGGALGGRVERIDTHGAVILLAGERAWKMKRAVRFSFMDFSTLARRKATLEAELALNRRTAPELYRRVVAVTREADGRLALGGSGEPVEWLLEMARFPQDAQLDRVAARGELGPDLIEALAVEICRFHAEAEVRRDKGGYAAMRAVVEGNAGDLASLAPAVFDAAAVAALNAATQRELEARAHLLDQRRADGRVRHCHGDLHLANIVLLERGPVLFDCLEFDEELACIDVLYDLAFLVMDLIRRGLPAHARTLLQAYHDRAEDDAGLALLPLFLSVRAAIRAKVAGFNAGVLGGEARTAKVQEAGTYLALARKALEPVPPRLLVVAGRSGTGKSSVAKALAPAFGAMPGAMILRSDVIRKRLLGKEPTERLPPEAYTPEHSARVFARIADRARVLLAAGRTVIADAVYGEAAQREAIEAVAKAAGVPFRPVWLEAAEPVLEARVGARRGDASDADLAVVRAQARTMDPSAVLWPRVAAGRPLDEVAADVRRIWES</sequence>
<protein>
    <submittedName>
        <fullName evidence="2">AAA family ATPase</fullName>
    </submittedName>
</protein>
<evidence type="ECO:0000259" key="1">
    <source>
        <dbReference type="Pfam" id="PF01636"/>
    </source>
</evidence>
<evidence type="ECO:0000313" key="3">
    <source>
        <dbReference type="Proteomes" id="UP001375743"/>
    </source>
</evidence>
<dbReference type="Gene3D" id="3.40.50.300">
    <property type="entry name" value="P-loop containing nucleotide triphosphate hydrolases"/>
    <property type="match status" value="1"/>
</dbReference>
<feature type="domain" description="Aminoglycoside phosphotransferase" evidence="1">
    <location>
        <begin position="50"/>
        <end position="276"/>
    </location>
</feature>
<dbReference type="Proteomes" id="UP001375743">
    <property type="component" value="Unassembled WGS sequence"/>
</dbReference>
<dbReference type="Pfam" id="PF01636">
    <property type="entry name" value="APH"/>
    <property type="match status" value="1"/>
</dbReference>
<dbReference type="InterPro" id="IPR027417">
    <property type="entry name" value="P-loop_NTPase"/>
</dbReference>
<dbReference type="RefSeq" id="WP_418157786.1">
    <property type="nucleotide sequence ID" value="NZ_JBBLZC010000001.1"/>
</dbReference>
<proteinExistence type="predicted"/>
<comment type="caution">
    <text evidence="2">The sequence shown here is derived from an EMBL/GenBank/DDBJ whole genome shotgun (WGS) entry which is preliminary data.</text>
</comment>